<dbReference type="CDD" id="cd23995">
    <property type="entry name" value="Seipin_BSCL2_like"/>
    <property type="match status" value="1"/>
</dbReference>
<dbReference type="PANTHER" id="PTHR21212">
    <property type="entry name" value="BERNARDINELLI-SEIP CONGENITAL LIPODYSTROPHY 2 HOMOLOG BSCL2 PROTEIN"/>
    <property type="match status" value="1"/>
</dbReference>
<dbReference type="GO" id="GO:0005789">
    <property type="term" value="C:endoplasmic reticulum membrane"/>
    <property type="evidence" value="ECO:0007669"/>
    <property type="project" value="UniProtKB-SubCell"/>
</dbReference>
<evidence type="ECO:0000256" key="8">
    <source>
        <dbReference type="SAM" id="Phobius"/>
    </source>
</evidence>
<dbReference type="Pfam" id="PF06775">
    <property type="entry name" value="Seipin"/>
    <property type="match status" value="1"/>
</dbReference>
<proteinExistence type="predicted"/>
<dbReference type="PANTHER" id="PTHR21212:SF0">
    <property type="entry name" value="SEIPIN"/>
    <property type="match status" value="1"/>
</dbReference>
<dbReference type="GO" id="GO:0140042">
    <property type="term" value="P:lipid droplet formation"/>
    <property type="evidence" value="ECO:0007669"/>
    <property type="project" value="UniProtKB-ARBA"/>
</dbReference>
<evidence type="ECO:0000256" key="1">
    <source>
        <dbReference type="ARBA" id="ARBA00004477"/>
    </source>
</evidence>
<dbReference type="EMBL" id="OE839484">
    <property type="protein sequence ID" value="CAD7587394.1"/>
    <property type="molecule type" value="Genomic_DNA"/>
</dbReference>
<evidence type="ECO:0000256" key="5">
    <source>
        <dbReference type="ARBA" id="ARBA00022989"/>
    </source>
</evidence>
<keyword evidence="4" id="KW-0256">Endoplasmic reticulum</keyword>
<comment type="subcellular location">
    <subcellularLocation>
        <location evidence="1">Endoplasmic reticulum membrane</location>
        <topology evidence="1">Multi-pass membrane protein</topology>
    </subcellularLocation>
</comment>
<sequence length="532" mass="60614">MQIDVKLRRHTTRHGFRKEEENYESLQKISKPRPFPKFTCQPVVSPFHRQVAAVLPAALNIIVIIHIWQTALGLGRLGEGGVISKTVQKTSRQLFSCHGHEYMLDLSSDRFMMSASVETSPGYTVHDKSSRTSFRLHSDYIPWFSLLLYFSYWIPYFHRDSPFKGCEHKSLILDEGDNTMRVMPVDNILIPKLANALVVLSSTAEDGEIEVRISVSKSLNIYRRTTASGVQNIKDVLCSGGLVALVASLIIWVAIFLYVAFYYTYMPSMSHIRPVHLQFKSCEELQGPCSFPSAHVQLTKRQQLLMVGQSYKMFLNLEMPESPANKMLGMFMVCVELQGKDEILVDSSCRSAMLHYRSSLLHALSTLTFSPMLLFGHAEEKQNVILELFSDFEEDQNHPVTDIYVEIQSRHVELYSASLGIHAHFTGLRYLMFHWPLLSAAVGITSNLFFILLITGLSWYQLYQPESEEAASKFQYAALDRKNEFKFNGELDDSSFEDASFIEDSGKLNESDQSIQTLETESREFITELARS</sequence>
<keyword evidence="7 8" id="KW-0472">Membrane</keyword>
<dbReference type="InterPro" id="IPR009617">
    <property type="entry name" value="Seipin"/>
</dbReference>
<keyword evidence="5 8" id="KW-1133">Transmembrane helix</keyword>
<evidence type="ECO:0000256" key="6">
    <source>
        <dbReference type="ARBA" id="ARBA00023098"/>
    </source>
</evidence>
<dbReference type="AlphaFoldDB" id="A0A7R9JQH9"/>
<organism evidence="9">
    <name type="scientific">Timema genevievae</name>
    <name type="common">Walking stick</name>
    <dbReference type="NCBI Taxonomy" id="629358"/>
    <lineage>
        <taxon>Eukaryota</taxon>
        <taxon>Metazoa</taxon>
        <taxon>Ecdysozoa</taxon>
        <taxon>Arthropoda</taxon>
        <taxon>Hexapoda</taxon>
        <taxon>Insecta</taxon>
        <taxon>Pterygota</taxon>
        <taxon>Neoptera</taxon>
        <taxon>Polyneoptera</taxon>
        <taxon>Phasmatodea</taxon>
        <taxon>Timematodea</taxon>
        <taxon>Timematoidea</taxon>
        <taxon>Timematidae</taxon>
        <taxon>Timema</taxon>
    </lineage>
</organism>
<feature type="transmembrane region" description="Helical" evidence="8">
    <location>
        <begin position="437"/>
        <end position="460"/>
    </location>
</feature>
<evidence type="ECO:0000256" key="3">
    <source>
        <dbReference type="ARBA" id="ARBA00022692"/>
    </source>
</evidence>
<gene>
    <name evidence="9" type="ORF">TGEB3V08_LOCUS1598</name>
</gene>
<evidence type="ECO:0000313" key="9">
    <source>
        <dbReference type="EMBL" id="CAD7587394.1"/>
    </source>
</evidence>
<protein>
    <recommendedName>
        <fullName evidence="2">Seipin</fullName>
    </recommendedName>
</protein>
<evidence type="ECO:0000256" key="7">
    <source>
        <dbReference type="ARBA" id="ARBA00023136"/>
    </source>
</evidence>
<evidence type="ECO:0000256" key="4">
    <source>
        <dbReference type="ARBA" id="ARBA00022824"/>
    </source>
</evidence>
<keyword evidence="6" id="KW-0443">Lipid metabolism</keyword>
<feature type="transmembrane region" description="Helical" evidence="8">
    <location>
        <begin position="242"/>
        <end position="263"/>
    </location>
</feature>
<feature type="transmembrane region" description="Helical" evidence="8">
    <location>
        <begin position="140"/>
        <end position="158"/>
    </location>
</feature>
<dbReference type="GO" id="GO:0006629">
    <property type="term" value="P:lipid metabolic process"/>
    <property type="evidence" value="ECO:0007669"/>
    <property type="project" value="UniProtKB-KW"/>
</dbReference>
<accession>A0A7R9JQH9</accession>
<evidence type="ECO:0000256" key="2">
    <source>
        <dbReference type="ARBA" id="ARBA00022064"/>
    </source>
</evidence>
<reference evidence="9" key="1">
    <citation type="submission" date="2020-11" db="EMBL/GenBank/DDBJ databases">
        <authorList>
            <person name="Tran Van P."/>
        </authorList>
    </citation>
    <scope>NUCLEOTIDE SEQUENCE</scope>
</reference>
<name>A0A7R9JQH9_TIMGE</name>
<keyword evidence="3 8" id="KW-0812">Transmembrane</keyword>